<dbReference type="eggNOG" id="ENOG502ZBKB">
    <property type="taxonomic scope" value="Bacteria"/>
</dbReference>
<keyword evidence="3" id="KW-1185">Reference proteome</keyword>
<reference evidence="2 3" key="1">
    <citation type="journal article" date="2009" name="J. Bacteriol.">
        <title>Complete genome sequence of Robiginitalea biformata HTCC2501.</title>
        <authorList>
            <person name="Oh H.M."/>
            <person name="Giovannoni S.J."/>
            <person name="Lee K."/>
            <person name="Ferriera S."/>
            <person name="Johnson J."/>
            <person name="Cho J.C."/>
        </authorList>
    </citation>
    <scope>NUCLEOTIDE SEQUENCE [LARGE SCALE GENOMIC DNA]</scope>
    <source>
        <strain evidence="3">ATCC BAA-864 / HTCC2501 / KCTC 12146</strain>
    </source>
</reference>
<organism evidence="2 3">
    <name type="scientific">Robiginitalea biformata (strain ATCC BAA-864 / DSM 15991 / KCTC 12146 / HTCC2501)</name>
    <dbReference type="NCBI Taxonomy" id="313596"/>
    <lineage>
        <taxon>Bacteria</taxon>
        <taxon>Pseudomonadati</taxon>
        <taxon>Bacteroidota</taxon>
        <taxon>Flavobacteriia</taxon>
        <taxon>Flavobacteriales</taxon>
        <taxon>Flavobacteriaceae</taxon>
        <taxon>Robiginitalea</taxon>
    </lineage>
</organism>
<dbReference type="Proteomes" id="UP000009049">
    <property type="component" value="Chromosome"/>
</dbReference>
<sequence length="252" mass="28939">MKNLMLILLLAPFALCAQESMGYPMFTNIMLTPNMAEIAELEAGLKEHNQKYHQDGAAGARVYWVMNGVNSDNYVWTMGPHTWATMDEMEMGGDHFDHWNNAVLAHTTGTVTHTWRFYPDKSNFSEDFKLKYLNVFIADMARFQNETFMRVVDQVREVYAQKMADVPYGIYFNTMATSDGMDFAWVDFFDKMTFMGEGDEFPAWFEEVHGSGSFPKFLEDWQTASVSETTELWMYREDLSGLGADVAAADRQ</sequence>
<evidence type="ECO:0000313" key="3">
    <source>
        <dbReference type="Proteomes" id="UP000009049"/>
    </source>
</evidence>
<evidence type="ECO:0000256" key="1">
    <source>
        <dbReference type="SAM" id="SignalP"/>
    </source>
</evidence>
<dbReference type="AlphaFoldDB" id="A4CKU7"/>
<proteinExistence type="predicted"/>
<dbReference type="OrthoDB" id="659133at2"/>
<dbReference type="EMBL" id="CP001712">
    <property type="protein sequence ID" value="EAR15496.1"/>
    <property type="molecule type" value="Genomic_DNA"/>
</dbReference>
<gene>
    <name evidence="2" type="ordered locus">RB2501_14249</name>
</gene>
<feature type="signal peptide" evidence="1">
    <location>
        <begin position="1"/>
        <end position="17"/>
    </location>
</feature>
<dbReference type="HOGENOM" id="CLU_1114566_0_0_10"/>
<name>A4CKU7_ROBBH</name>
<protein>
    <submittedName>
        <fullName evidence="2">Uncharacterized protein</fullName>
    </submittedName>
</protein>
<evidence type="ECO:0000313" key="2">
    <source>
        <dbReference type="EMBL" id="EAR15496.1"/>
    </source>
</evidence>
<feature type="chain" id="PRO_5002666281" evidence="1">
    <location>
        <begin position="18"/>
        <end position="252"/>
    </location>
</feature>
<dbReference type="KEGG" id="rbi:RB2501_14249"/>
<accession>A4CKU7</accession>
<keyword evidence="1" id="KW-0732">Signal</keyword>
<dbReference type="RefSeq" id="WP_015754812.1">
    <property type="nucleotide sequence ID" value="NC_013222.1"/>
</dbReference>